<dbReference type="InterPro" id="IPR006311">
    <property type="entry name" value="TAT_signal"/>
</dbReference>
<name>A0A9D2UX13_9ACTN</name>
<dbReference type="GO" id="GO:0051536">
    <property type="term" value="F:iron-sulfur cluster binding"/>
    <property type="evidence" value="ECO:0007669"/>
    <property type="project" value="UniProtKB-KW"/>
</dbReference>
<keyword evidence="5" id="KW-0408">Iron</keyword>
<sequence>MTEATNSRGFSRRSFIKGVAAFTAAGALAGCTPKDDDKQQVDPAPAECPDEIFAGACRGNCSGGCFLNVHVRDGRIVRTSARDLPDTRYNRICSRGVTHVGRIYSSQRLQYPMKRVGERGEGKFERITWDEAIDTIVENWKAITDEYGPTAMAMWSQSGNQGMTGVGMNSYHGRMRNVFGASYISMNFDAAHIAAFTRACGTNFYCTGNEPTDLVNSKTVVCWGSNPTVSLPQFVHFVYDARDAGAKYIVIDPVYNANAAKADWFIPINPATDGALAMGLMKVFFDKGWHDEAFLAASTEAPFLVKKSDGTFLRMSELGVEPVEGNDPVAVWDEGAGAAVAFGEASSPKLDGVTEVNGIQVSTVLDLMREAVSGYSLERTSEITGVPVKDIEELARVYHEEGPVYTASFFGADHYSNGTYNYWDMYALLFVSGNMGRSGAGGMYASLWPFHICNSVGAMMPVDSAGNSCQGEGPSIPSNVVAEIMETGMYAGAPQQIKGLFIQYTNPMAVNVDRNYMEKWIQKVDFIAVADLNMSETAKYADILLPVCHWFEQVEVFNSYGQAPYMYWNDKAAEPLYESKSDFEILNLIAEGLGYGEFTCKDPEEFFRIWIDEDMAAPFGFTFDQFKESKVVRVMPGEVYVHAEGGVFPTATGRGVLYQENPVPTYYNDGQMDPSKERTVYWEPAFEADVNSEIRAKYPYHVISEHMRTRTHTQWWECDYVKEYEPEPVVKINPEDAAELGIVEGDVVKLFNDRGEVAIKAVINAGYPRKVVGVPRSFQRDEFIEGHFGSLSMRDYNQYVANAICNDCAVGIEKM</sequence>
<proteinExistence type="inferred from homology"/>
<protein>
    <submittedName>
        <fullName evidence="8">Molybdopterin-dependent oxidoreductase</fullName>
    </submittedName>
</protein>
<evidence type="ECO:0000256" key="5">
    <source>
        <dbReference type="ARBA" id="ARBA00023004"/>
    </source>
</evidence>
<dbReference type="InterPro" id="IPR006963">
    <property type="entry name" value="Mopterin_OxRdtase_4Fe-4S_dom"/>
</dbReference>
<dbReference type="Gene3D" id="3.40.50.740">
    <property type="match status" value="1"/>
</dbReference>
<dbReference type="SUPFAM" id="SSF53706">
    <property type="entry name" value="Formate dehydrogenase/DMSO reductase, domains 1-3"/>
    <property type="match status" value="1"/>
</dbReference>
<comment type="similarity">
    <text evidence="1">Belongs to the prokaryotic molybdopterin-containing oxidoreductase family.</text>
</comment>
<dbReference type="InterPro" id="IPR009010">
    <property type="entry name" value="Asp_de-COase-like_dom_sf"/>
</dbReference>
<dbReference type="InterPro" id="IPR006656">
    <property type="entry name" value="Mopterin_OxRdtase"/>
</dbReference>
<dbReference type="GO" id="GO:0043546">
    <property type="term" value="F:molybdopterin cofactor binding"/>
    <property type="evidence" value="ECO:0007669"/>
    <property type="project" value="InterPro"/>
</dbReference>
<evidence type="ECO:0000256" key="6">
    <source>
        <dbReference type="ARBA" id="ARBA00023014"/>
    </source>
</evidence>
<dbReference type="SUPFAM" id="SSF50692">
    <property type="entry name" value="ADC-like"/>
    <property type="match status" value="1"/>
</dbReference>
<dbReference type="GO" id="GO:0016491">
    <property type="term" value="F:oxidoreductase activity"/>
    <property type="evidence" value="ECO:0007669"/>
    <property type="project" value="UniProtKB-KW"/>
</dbReference>
<dbReference type="InterPro" id="IPR006657">
    <property type="entry name" value="MoPterin_dinucl-bd_dom"/>
</dbReference>
<dbReference type="PROSITE" id="PS51669">
    <property type="entry name" value="4FE4S_MOW_BIS_MGD"/>
    <property type="match status" value="1"/>
</dbReference>
<feature type="domain" description="4Fe-4S Mo/W bis-MGD-type" evidence="7">
    <location>
        <begin position="50"/>
        <end position="107"/>
    </location>
</feature>
<dbReference type="Pfam" id="PF04879">
    <property type="entry name" value="Molybdop_Fe4S4"/>
    <property type="match status" value="1"/>
</dbReference>
<accession>A0A9D2UX13</accession>
<evidence type="ECO:0000256" key="4">
    <source>
        <dbReference type="ARBA" id="ARBA00023002"/>
    </source>
</evidence>
<dbReference type="Gene3D" id="2.40.40.20">
    <property type="match status" value="1"/>
</dbReference>
<keyword evidence="2" id="KW-0479">Metal-binding</keyword>
<keyword evidence="6" id="KW-0411">Iron-sulfur</keyword>
<dbReference type="PANTHER" id="PTHR43742">
    <property type="entry name" value="TRIMETHYLAMINE-N-OXIDE REDUCTASE"/>
    <property type="match status" value="1"/>
</dbReference>
<evidence type="ECO:0000256" key="3">
    <source>
        <dbReference type="ARBA" id="ARBA00022729"/>
    </source>
</evidence>
<keyword evidence="3" id="KW-0732">Signal</keyword>
<evidence type="ECO:0000313" key="9">
    <source>
        <dbReference type="Proteomes" id="UP000786989"/>
    </source>
</evidence>
<evidence type="ECO:0000313" key="8">
    <source>
        <dbReference type="EMBL" id="HJF65721.1"/>
    </source>
</evidence>
<dbReference type="Pfam" id="PF01568">
    <property type="entry name" value="Molydop_binding"/>
    <property type="match status" value="1"/>
</dbReference>
<dbReference type="Proteomes" id="UP000786989">
    <property type="component" value="Unassembled WGS sequence"/>
</dbReference>
<dbReference type="Pfam" id="PF00384">
    <property type="entry name" value="Molybdopterin"/>
    <property type="match status" value="1"/>
</dbReference>
<dbReference type="InterPro" id="IPR050612">
    <property type="entry name" value="Prok_Mopterin_Oxidored"/>
</dbReference>
<reference evidence="8" key="2">
    <citation type="submission" date="2021-09" db="EMBL/GenBank/DDBJ databases">
        <authorList>
            <person name="Gilroy R."/>
        </authorList>
    </citation>
    <scope>NUCLEOTIDE SEQUENCE</scope>
    <source>
        <strain evidence="8">ChiGjej6B6-11269</strain>
    </source>
</reference>
<dbReference type="NCBIfam" id="TIGR01409">
    <property type="entry name" value="TAT_signal_seq"/>
    <property type="match status" value="1"/>
</dbReference>
<dbReference type="SMART" id="SM00926">
    <property type="entry name" value="Molybdop_Fe4S4"/>
    <property type="match status" value="1"/>
</dbReference>
<dbReference type="PROSITE" id="PS51318">
    <property type="entry name" value="TAT"/>
    <property type="match status" value="1"/>
</dbReference>
<dbReference type="Gene3D" id="3.30.200.210">
    <property type="match status" value="1"/>
</dbReference>
<dbReference type="PANTHER" id="PTHR43742:SF6">
    <property type="entry name" value="OXIDOREDUCTASE YYAE-RELATED"/>
    <property type="match status" value="1"/>
</dbReference>
<gene>
    <name evidence="8" type="ORF">K8U77_06360</name>
</gene>
<dbReference type="AlphaFoldDB" id="A0A9D2UX13"/>
<evidence type="ECO:0000259" key="7">
    <source>
        <dbReference type="PROSITE" id="PS51669"/>
    </source>
</evidence>
<dbReference type="GO" id="GO:0046872">
    <property type="term" value="F:metal ion binding"/>
    <property type="evidence" value="ECO:0007669"/>
    <property type="project" value="UniProtKB-KW"/>
</dbReference>
<evidence type="ECO:0000256" key="2">
    <source>
        <dbReference type="ARBA" id="ARBA00022723"/>
    </source>
</evidence>
<evidence type="ECO:0000256" key="1">
    <source>
        <dbReference type="ARBA" id="ARBA00010312"/>
    </source>
</evidence>
<keyword evidence="4" id="KW-0560">Oxidoreductase</keyword>
<dbReference type="Gene3D" id="3.40.228.10">
    <property type="entry name" value="Dimethylsulfoxide Reductase, domain 2"/>
    <property type="match status" value="1"/>
</dbReference>
<comment type="caution">
    <text evidence="8">The sequence shown here is derived from an EMBL/GenBank/DDBJ whole genome shotgun (WGS) entry which is preliminary data.</text>
</comment>
<dbReference type="EMBL" id="DYWI01000119">
    <property type="protein sequence ID" value="HJF65721.1"/>
    <property type="molecule type" value="Genomic_DNA"/>
</dbReference>
<reference evidence="8" key="1">
    <citation type="journal article" date="2021" name="PeerJ">
        <title>Extensive microbial diversity within the chicken gut microbiome revealed by metagenomics and culture.</title>
        <authorList>
            <person name="Gilroy R."/>
            <person name="Ravi A."/>
            <person name="Getino M."/>
            <person name="Pursley I."/>
            <person name="Horton D.L."/>
            <person name="Alikhan N.F."/>
            <person name="Baker D."/>
            <person name="Gharbi K."/>
            <person name="Hall N."/>
            <person name="Watson M."/>
            <person name="Adriaenssens E.M."/>
            <person name="Foster-Nyarko E."/>
            <person name="Jarju S."/>
            <person name="Secka A."/>
            <person name="Antonio M."/>
            <person name="Oren A."/>
            <person name="Chaudhuri R.R."/>
            <person name="La Ragione R."/>
            <person name="Hildebrand F."/>
            <person name="Pallen M.J."/>
        </authorList>
    </citation>
    <scope>NUCLEOTIDE SEQUENCE</scope>
    <source>
        <strain evidence="8">ChiGjej6B6-11269</strain>
    </source>
</reference>
<dbReference type="InterPro" id="IPR019546">
    <property type="entry name" value="TAT_signal_bac_arc"/>
</dbReference>
<organism evidence="8 9">
    <name type="scientific">Slackia equolifaciens</name>
    <dbReference type="NCBI Taxonomy" id="498718"/>
    <lineage>
        <taxon>Bacteria</taxon>
        <taxon>Bacillati</taxon>
        <taxon>Actinomycetota</taxon>
        <taxon>Coriobacteriia</taxon>
        <taxon>Eggerthellales</taxon>
        <taxon>Eggerthellaceae</taxon>
        <taxon>Slackia</taxon>
    </lineage>
</organism>